<dbReference type="InterPro" id="IPR013097">
    <property type="entry name" value="Dabb"/>
</dbReference>
<protein>
    <submittedName>
        <fullName evidence="3">Stress responsive A/B Barrel Domain</fullName>
    </submittedName>
</protein>
<accession>A0A1I5SNV4</accession>
<proteinExistence type="predicted"/>
<dbReference type="Gene3D" id="3.30.70.100">
    <property type="match status" value="1"/>
</dbReference>
<dbReference type="RefSeq" id="WP_092016566.1">
    <property type="nucleotide sequence ID" value="NZ_FOXH01000005.1"/>
</dbReference>
<evidence type="ECO:0000259" key="2">
    <source>
        <dbReference type="PROSITE" id="PS51502"/>
    </source>
</evidence>
<comment type="subunit">
    <text evidence="1">Homodimer.</text>
</comment>
<dbReference type="OrthoDB" id="9808130at2"/>
<dbReference type="InterPro" id="IPR011008">
    <property type="entry name" value="Dimeric_a/b-barrel"/>
</dbReference>
<name>A0A1I5SNV4_9BACT</name>
<dbReference type="PROSITE" id="PS51502">
    <property type="entry name" value="S_R_A_B_BARREL"/>
    <property type="match status" value="1"/>
</dbReference>
<dbReference type="SUPFAM" id="SSF54909">
    <property type="entry name" value="Dimeric alpha+beta barrel"/>
    <property type="match status" value="1"/>
</dbReference>
<dbReference type="Proteomes" id="UP000199306">
    <property type="component" value="Unassembled WGS sequence"/>
</dbReference>
<sequence>MIRHSVIFKFKSQISSEEKQVFFKACDKLTAISGVQNFEILRQISPKNRFEYGILMEFENMDHYDYYTNHPDHLYFVENHWLKSVEDFLEIDYKPML</sequence>
<dbReference type="PANTHER" id="PTHR33178">
    <property type="match status" value="1"/>
</dbReference>
<reference evidence="3 4" key="1">
    <citation type="submission" date="2016-10" db="EMBL/GenBank/DDBJ databases">
        <authorList>
            <person name="de Groot N.N."/>
        </authorList>
    </citation>
    <scope>NUCLEOTIDE SEQUENCE [LARGE SCALE GENOMIC DNA]</scope>
    <source>
        <strain evidence="4">E92,LMG 26720,CCM 7988</strain>
    </source>
</reference>
<dbReference type="AlphaFoldDB" id="A0A1I5SNV4"/>
<organism evidence="3 4">
    <name type="scientific">Pseudarcicella hirudinis</name>
    <dbReference type="NCBI Taxonomy" id="1079859"/>
    <lineage>
        <taxon>Bacteria</taxon>
        <taxon>Pseudomonadati</taxon>
        <taxon>Bacteroidota</taxon>
        <taxon>Cytophagia</taxon>
        <taxon>Cytophagales</taxon>
        <taxon>Flectobacillaceae</taxon>
        <taxon>Pseudarcicella</taxon>
    </lineage>
</organism>
<dbReference type="STRING" id="1079859.SAMN04515674_105128"/>
<evidence type="ECO:0000313" key="3">
    <source>
        <dbReference type="EMBL" id="SFP72474.1"/>
    </source>
</evidence>
<dbReference type="Pfam" id="PF07876">
    <property type="entry name" value="Dabb"/>
    <property type="match status" value="1"/>
</dbReference>
<dbReference type="SMART" id="SM00886">
    <property type="entry name" value="Dabb"/>
    <property type="match status" value="1"/>
</dbReference>
<feature type="domain" description="Stress-response A/B barrel" evidence="2">
    <location>
        <begin position="2"/>
        <end position="93"/>
    </location>
</feature>
<dbReference type="InterPro" id="IPR044662">
    <property type="entry name" value="HS1/DABB1-like"/>
</dbReference>
<evidence type="ECO:0000256" key="1">
    <source>
        <dbReference type="ARBA" id="ARBA00011738"/>
    </source>
</evidence>
<dbReference type="EMBL" id="FOXH01000005">
    <property type="protein sequence ID" value="SFP72474.1"/>
    <property type="molecule type" value="Genomic_DNA"/>
</dbReference>
<keyword evidence="4" id="KW-1185">Reference proteome</keyword>
<gene>
    <name evidence="3" type="ORF">SAMN04515674_105128</name>
</gene>
<dbReference type="PANTHER" id="PTHR33178:SF10">
    <property type="entry name" value="STRESS-RESPONSE A_B BARREL DOMAIN-CONTAINING PROTEIN"/>
    <property type="match status" value="1"/>
</dbReference>
<evidence type="ECO:0000313" key="4">
    <source>
        <dbReference type="Proteomes" id="UP000199306"/>
    </source>
</evidence>